<comment type="subcellular location">
    <subcellularLocation>
        <location evidence="13">Cytoplasm</location>
    </subcellularLocation>
</comment>
<dbReference type="GO" id="GO:0009089">
    <property type="term" value="P:lysine biosynthetic process via diaminopimelate"/>
    <property type="evidence" value="ECO:0007669"/>
    <property type="project" value="UniProtKB-UniRule"/>
</dbReference>
<evidence type="ECO:0000259" key="14">
    <source>
        <dbReference type="Pfam" id="PF01113"/>
    </source>
</evidence>
<dbReference type="Gene3D" id="3.40.50.720">
    <property type="entry name" value="NAD(P)-binding Rossmann-like Domain"/>
    <property type="match status" value="1"/>
</dbReference>
<comment type="caution">
    <text evidence="13">Lacks conserved residue(s) required for the propagation of feature annotation.</text>
</comment>
<feature type="binding site" evidence="13">
    <location>
        <begin position="99"/>
        <end position="101"/>
    </location>
    <ligand>
        <name>NAD(+)</name>
        <dbReference type="ChEBI" id="CHEBI:57540"/>
    </ligand>
</feature>
<evidence type="ECO:0000256" key="12">
    <source>
        <dbReference type="ARBA" id="ARBA00049396"/>
    </source>
</evidence>
<keyword evidence="8 13" id="KW-0457">Lysine biosynthesis</keyword>
<comment type="subunit">
    <text evidence="13">Homotetramer.</text>
</comment>
<keyword evidence="5 13" id="KW-0220">Diaminopimelate biosynthesis</keyword>
<dbReference type="EMBL" id="JAAKDE010000001">
    <property type="protein sequence ID" value="MBA2132088.1"/>
    <property type="molecule type" value="Genomic_DNA"/>
</dbReference>
<evidence type="ECO:0000256" key="5">
    <source>
        <dbReference type="ARBA" id="ARBA00022915"/>
    </source>
</evidence>
<feature type="binding site" evidence="13">
    <location>
        <position position="36"/>
    </location>
    <ligand>
        <name>NAD(+)</name>
        <dbReference type="ChEBI" id="CHEBI:57540"/>
    </ligand>
</feature>
<dbReference type="PIRSF" id="PIRSF000161">
    <property type="entry name" value="DHPR"/>
    <property type="match status" value="1"/>
</dbReference>
<feature type="binding site" evidence="13">
    <location>
        <begin position="165"/>
        <end position="166"/>
    </location>
    <ligand>
        <name>(S)-2,3,4,5-tetrahydrodipicolinate</name>
        <dbReference type="ChEBI" id="CHEBI:16845"/>
    </ligand>
</feature>
<comment type="similarity">
    <text evidence="1 13">Belongs to the DapB family.</text>
</comment>
<dbReference type="InterPro" id="IPR022663">
    <property type="entry name" value="DapB_C"/>
</dbReference>
<comment type="function">
    <text evidence="13">Catalyzes the conversion of 4-hydroxy-tetrahydrodipicolinate (HTPA) to tetrahydrodipicolinate.</text>
</comment>
<dbReference type="PROSITE" id="PS01298">
    <property type="entry name" value="DAPB"/>
    <property type="match status" value="1"/>
</dbReference>
<dbReference type="GO" id="GO:0016726">
    <property type="term" value="F:oxidoreductase activity, acting on CH or CH2 groups, NAD or NADP as acceptor"/>
    <property type="evidence" value="ECO:0007669"/>
    <property type="project" value="UniProtKB-UniRule"/>
</dbReference>
<evidence type="ECO:0000256" key="7">
    <source>
        <dbReference type="ARBA" id="ARBA00023027"/>
    </source>
</evidence>
<dbReference type="GO" id="GO:0019877">
    <property type="term" value="P:diaminopimelate biosynthetic process"/>
    <property type="evidence" value="ECO:0007669"/>
    <property type="project" value="UniProtKB-UniRule"/>
</dbReference>
<proteinExistence type="inferred from homology"/>
<dbReference type="SUPFAM" id="SSF51735">
    <property type="entry name" value="NAD(P)-binding Rossmann-fold domains"/>
    <property type="match status" value="1"/>
</dbReference>
<feature type="binding site" evidence="13">
    <location>
        <begin position="10"/>
        <end position="15"/>
    </location>
    <ligand>
        <name>NAD(+)</name>
        <dbReference type="ChEBI" id="CHEBI:57540"/>
    </ligand>
</feature>
<comment type="catalytic activity">
    <reaction evidence="11 13">
        <text>(S)-2,3,4,5-tetrahydrodipicolinate + NADP(+) + H2O = (2S,4S)-4-hydroxy-2,3,4,5-tetrahydrodipicolinate + NADPH + H(+)</text>
        <dbReference type="Rhea" id="RHEA:35331"/>
        <dbReference type="ChEBI" id="CHEBI:15377"/>
        <dbReference type="ChEBI" id="CHEBI:15378"/>
        <dbReference type="ChEBI" id="CHEBI:16845"/>
        <dbReference type="ChEBI" id="CHEBI:57783"/>
        <dbReference type="ChEBI" id="CHEBI:58349"/>
        <dbReference type="ChEBI" id="CHEBI:67139"/>
        <dbReference type="EC" id="1.17.1.8"/>
    </reaction>
</comment>
<comment type="catalytic activity">
    <reaction evidence="12 13">
        <text>(S)-2,3,4,5-tetrahydrodipicolinate + NAD(+) + H2O = (2S,4S)-4-hydroxy-2,3,4,5-tetrahydrodipicolinate + NADH + H(+)</text>
        <dbReference type="Rhea" id="RHEA:35323"/>
        <dbReference type="ChEBI" id="CHEBI:15377"/>
        <dbReference type="ChEBI" id="CHEBI:15378"/>
        <dbReference type="ChEBI" id="CHEBI:16845"/>
        <dbReference type="ChEBI" id="CHEBI:57540"/>
        <dbReference type="ChEBI" id="CHEBI:57945"/>
        <dbReference type="ChEBI" id="CHEBI:67139"/>
        <dbReference type="EC" id="1.17.1.8"/>
    </reaction>
</comment>
<dbReference type="RefSeq" id="WP_181338521.1">
    <property type="nucleotide sequence ID" value="NZ_JAAKDE010000001.1"/>
</dbReference>
<dbReference type="InterPro" id="IPR036291">
    <property type="entry name" value="NAD(P)-bd_dom_sf"/>
</dbReference>
<keyword evidence="4 13" id="KW-0521">NADP</keyword>
<evidence type="ECO:0000256" key="10">
    <source>
        <dbReference type="ARBA" id="ARBA00038983"/>
    </source>
</evidence>
<dbReference type="Proteomes" id="UP000657177">
    <property type="component" value="Unassembled WGS sequence"/>
</dbReference>
<dbReference type="NCBIfam" id="TIGR00036">
    <property type="entry name" value="dapB"/>
    <property type="match status" value="1"/>
</dbReference>
<comment type="caution">
    <text evidence="16">The sequence shown here is derived from an EMBL/GenBank/DDBJ whole genome shotgun (WGS) entry which is preliminary data.</text>
</comment>
<keyword evidence="7 13" id="KW-0520">NAD</keyword>
<evidence type="ECO:0000256" key="3">
    <source>
        <dbReference type="ARBA" id="ARBA00022605"/>
    </source>
</evidence>
<keyword evidence="17" id="KW-1185">Reference proteome</keyword>
<dbReference type="FunFam" id="3.30.360.10:FF:000009">
    <property type="entry name" value="4-hydroxy-tetrahydrodipicolinate reductase"/>
    <property type="match status" value="1"/>
</dbReference>
<protein>
    <recommendedName>
        <fullName evidence="10 13">4-hydroxy-tetrahydrodipicolinate reductase</fullName>
        <shortName evidence="13">HTPA reductase</shortName>
        <ecNumber evidence="10 13">1.17.1.8</ecNumber>
    </recommendedName>
</protein>
<dbReference type="GO" id="GO:0005829">
    <property type="term" value="C:cytosol"/>
    <property type="evidence" value="ECO:0007669"/>
    <property type="project" value="TreeGrafter"/>
</dbReference>
<evidence type="ECO:0000256" key="11">
    <source>
        <dbReference type="ARBA" id="ARBA00049080"/>
    </source>
</evidence>
<dbReference type="GO" id="GO:0051287">
    <property type="term" value="F:NAD binding"/>
    <property type="evidence" value="ECO:0007669"/>
    <property type="project" value="UniProtKB-UniRule"/>
</dbReference>
<dbReference type="Gene3D" id="3.30.360.10">
    <property type="entry name" value="Dihydrodipicolinate Reductase, domain 2"/>
    <property type="match status" value="1"/>
</dbReference>
<dbReference type="PANTHER" id="PTHR20836">
    <property type="entry name" value="DIHYDRODIPICOLINATE REDUCTASE"/>
    <property type="match status" value="1"/>
</dbReference>
<dbReference type="EC" id="1.17.1.8" evidence="10 13"/>
<evidence type="ECO:0000256" key="2">
    <source>
        <dbReference type="ARBA" id="ARBA00022490"/>
    </source>
</evidence>
<evidence type="ECO:0000259" key="15">
    <source>
        <dbReference type="Pfam" id="PF05173"/>
    </source>
</evidence>
<name>A0A8J6HYN4_9FIRM</name>
<dbReference type="InterPro" id="IPR022664">
    <property type="entry name" value="DapB_N_CS"/>
</dbReference>
<keyword evidence="2 13" id="KW-0963">Cytoplasm</keyword>
<dbReference type="AlphaFoldDB" id="A0A8J6HYN4"/>
<dbReference type="CDD" id="cd02274">
    <property type="entry name" value="DHDPR_N"/>
    <property type="match status" value="1"/>
</dbReference>
<gene>
    <name evidence="13" type="primary">dapB</name>
    <name evidence="16" type="ORF">G5B42_00745</name>
</gene>
<evidence type="ECO:0000313" key="17">
    <source>
        <dbReference type="Proteomes" id="UP000657177"/>
    </source>
</evidence>
<feature type="domain" description="Dihydrodipicolinate reductase N-terminal" evidence="14">
    <location>
        <begin position="5"/>
        <end position="128"/>
    </location>
</feature>
<feature type="binding site" evidence="13">
    <location>
        <position position="156"/>
    </location>
    <ligand>
        <name>(S)-2,3,4,5-tetrahydrodipicolinate</name>
        <dbReference type="ChEBI" id="CHEBI:16845"/>
    </ligand>
</feature>
<feature type="binding site" evidence="13">
    <location>
        <begin position="125"/>
        <end position="128"/>
    </location>
    <ligand>
        <name>NAD(+)</name>
        <dbReference type="ChEBI" id="CHEBI:57540"/>
    </ligand>
</feature>
<evidence type="ECO:0000313" key="16">
    <source>
        <dbReference type="EMBL" id="MBA2132088.1"/>
    </source>
</evidence>
<dbReference type="GO" id="GO:0050661">
    <property type="term" value="F:NADP binding"/>
    <property type="evidence" value="ECO:0007669"/>
    <property type="project" value="UniProtKB-UniRule"/>
</dbReference>
<evidence type="ECO:0000256" key="9">
    <source>
        <dbReference type="ARBA" id="ARBA00037922"/>
    </source>
</evidence>
<accession>A0A8J6HYN4</accession>
<evidence type="ECO:0000256" key="1">
    <source>
        <dbReference type="ARBA" id="ARBA00006642"/>
    </source>
</evidence>
<dbReference type="GO" id="GO:0008839">
    <property type="term" value="F:4-hydroxy-tetrahydrodipicolinate reductase"/>
    <property type="evidence" value="ECO:0007669"/>
    <property type="project" value="UniProtKB-UniRule"/>
</dbReference>
<feature type="active site" description="Proton donor" evidence="13">
    <location>
        <position position="159"/>
    </location>
</feature>
<keyword evidence="3 13" id="KW-0028">Amino-acid biosynthesis</keyword>
<evidence type="ECO:0000256" key="8">
    <source>
        <dbReference type="ARBA" id="ARBA00023154"/>
    </source>
</evidence>
<comment type="pathway">
    <text evidence="9 13">Amino-acid biosynthesis; L-lysine biosynthesis via DAP pathway; (S)-tetrahydrodipicolinate from L-aspartate: step 4/4.</text>
</comment>
<comment type="caution">
    <text evidence="13">Was originally thought to be a dihydrodipicolinate reductase (DHDPR), catalyzing the conversion of dihydrodipicolinate to tetrahydrodipicolinate. However, it was shown in E.coli that the substrate of the enzymatic reaction is not dihydrodipicolinate (DHDP) but in fact (2S,4S)-4-hydroxy-2,3,4,5-tetrahydrodipicolinic acid (HTPA), the product released by the DapA-catalyzed reaction.</text>
</comment>
<sequence length="266" mass="27615">MDKIGVLVAGACGRMGREVVKAVVAQDDLQLVGAVDQVGAGEDIGQVCGLGELGIAVETDLAAALRSSAAAVMVDFTTPLTVMDNIKAALAAGVSAVVGTTGLTAENLEEIEDLAVRTGKGVIVAPNFALGAVLMMRFAQQAAKYFPDVEIIELHHDRKIDAPSGTALKTAELIAAGRTSEPASKPAPLEKINSVRGGDYLGTKIHSVRLPGLIAHQEVIFGGQGQTLTIRHDSLDRTSFMPGVILAVRKAPSVQGLIYGLDTLID</sequence>
<dbReference type="Pfam" id="PF05173">
    <property type="entry name" value="DapB_C"/>
    <property type="match status" value="1"/>
</dbReference>
<dbReference type="Pfam" id="PF01113">
    <property type="entry name" value="DapB_N"/>
    <property type="match status" value="1"/>
</dbReference>
<evidence type="ECO:0000256" key="4">
    <source>
        <dbReference type="ARBA" id="ARBA00022857"/>
    </source>
</evidence>
<dbReference type="InterPro" id="IPR000846">
    <property type="entry name" value="DapB_N"/>
</dbReference>
<reference evidence="16" key="1">
    <citation type="submission" date="2020-06" db="EMBL/GenBank/DDBJ databases">
        <title>Novel chitinolytic bacterium.</title>
        <authorList>
            <person name="Ungkulpasvich U."/>
            <person name="Kosugi A."/>
            <person name="Uke A."/>
        </authorList>
    </citation>
    <scope>NUCLEOTIDE SEQUENCE</scope>
    <source>
        <strain evidence="16">UUS1-1</strain>
    </source>
</reference>
<dbReference type="SUPFAM" id="SSF55347">
    <property type="entry name" value="Glyceraldehyde-3-phosphate dehydrogenase-like, C-terminal domain"/>
    <property type="match status" value="1"/>
</dbReference>
<dbReference type="UniPathway" id="UPA00034">
    <property type="reaction ID" value="UER00018"/>
</dbReference>
<feature type="domain" description="Dihydrodipicolinate reductase C-terminal" evidence="15">
    <location>
        <begin position="131"/>
        <end position="264"/>
    </location>
</feature>
<organism evidence="16 17">
    <name type="scientific">Capillibacterium thermochitinicola</name>
    <dbReference type="NCBI Taxonomy" id="2699427"/>
    <lineage>
        <taxon>Bacteria</taxon>
        <taxon>Bacillati</taxon>
        <taxon>Bacillota</taxon>
        <taxon>Capillibacterium</taxon>
    </lineage>
</organism>
<evidence type="ECO:0000256" key="13">
    <source>
        <dbReference type="HAMAP-Rule" id="MF_00102"/>
    </source>
</evidence>
<dbReference type="PANTHER" id="PTHR20836:SF0">
    <property type="entry name" value="4-HYDROXY-TETRAHYDRODIPICOLINATE REDUCTASE 1, CHLOROPLASTIC-RELATED"/>
    <property type="match status" value="1"/>
</dbReference>
<evidence type="ECO:0000256" key="6">
    <source>
        <dbReference type="ARBA" id="ARBA00023002"/>
    </source>
</evidence>
<dbReference type="HAMAP" id="MF_00102">
    <property type="entry name" value="DapB"/>
    <property type="match status" value="1"/>
</dbReference>
<feature type="active site" description="Proton donor/acceptor" evidence="13">
    <location>
        <position position="155"/>
    </location>
</feature>
<keyword evidence="6 13" id="KW-0560">Oxidoreductase</keyword>
<dbReference type="InterPro" id="IPR023940">
    <property type="entry name" value="DHDPR_bac"/>
</dbReference>